<protein>
    <submittedName>
        <fullName evidence="1">Reverse transcriptase domain-containing protein</fullName>
    </submittedName>
</protein>
<feature type="non-terminal residue" evidence="1">
    <location>
        <position position="1"/>
    </location>
</feature>
<keyword evidence="1" id="KW-0695">RNA-directed DNA polymerase</keyword>
<dbReference type="AlphaFoldDB" id="A0A699K295"/>
<keyword evidence="1" id="KW-0808">Transferase</keyword>
<evidence type="ECO:0000313" key="1">
    <source>
        <dbReference type="EMBL" id="GFA70718.1"/>
    </source>
</evidence>
<dbReference type="GO" id="GO:0003964">
    <property type="term" value="F:RNA-directed DNA polymerase activity"/>
    <property type="evidence" value="ECO:0007669"/>
    <property type="project" value="UniProtKB-KW"/>
</dbReference>
<gene>
    <name evidence="1" type="ORF">Tci_642690</name>
</gene>
<sequence length="195" mass="22620">NIEIDPNIENMTMSECLEYEAAKEMRLWDDIRSRRSPTYYDEADFSSSRENKTPATKSILDDLLEEFKDEILNVTMVDEWAYCSPTKDLEELERLLAKDPQSHYTEIQVHSVIIDPKPFIHTQLMSPLYGMFKTSKPCKVDRDIIPPGRTVGENRALWSGKLDDALWASRTAYKIPIGCTPYKLVYENLVTYQLN</sequence>
<accession>A0A699K295</accession>
<reference evidence="1" key="1">
    <citation type="journal article" date="2019" name="Sci. Rep.">
        <title>Draft genome of Tanacetum cinerariifolium, the natural source of mosquito coil.</title>
        <authorList>
            <person name="Yamashiro T."/>
            <person name="Shiraishi A."/>
            <person name="Satake H."/>
            <person name="Nakayama K."/>
        </authorList>
    </citation>
    <scope>NUCLEOTIDE SEQUENCE</scope>
</reference>
<organism evidence="1">
    <name type="scientific">Tanacetum cinerariifolium</name>
    <name type="common">Dalmatian daisy</name>
    <name type="synonym">Chrysanthemum cinerariifolium</name>
    <dbReference type="NCBI Taxonomy" id="118510"/>
    <lineage>
        <taxon>Eukaryota</taxon>
        <taxon>Viridiplantae</taxon>
        <taxon>Streptophyta</taxon>
        <taxon>Embryophyta</taxon>
        <taxon>Tracheophyta</taxon>
        <taxon>Spermatophyta</taxon>
        <taxon>Magnoliopsida</taxon>
        <taxon>eudicotyledons</taxon>
        <taxon>Gunneridae</taxon>
        <taxon>Pentapetalae</taxon>
        <taxon>asterids</taxon>
        <taxon>campanulids</taxon>
        <taxon>Asterales</taxon>
        <taxon>Asteraceae</taxon>
        <taxon>Asteroideae</taxon>
        <taxon>Anthemideae</taxon>
        <taxon>Anthemidinae</taxon>
        <taxon>Tanacetum</taxon>
    </lineage>
</organism>
<keyword evidence="1" id="KW-0548">Nucleotidyltransferase</keyword>
<proteinExistence type="predicted"/>
<dbReference type="EMBL" id="BKCJ010472627">
    <property type="protein sequence ID" value="GFA70718.1"/>
    <property type="molecule type" value="Genomic_DNA"/>
</dbReference>
<comment type="caution">
    <text evidence="1">The sequence shown here is derived from an EMBL/GenBank/DDBJ whole genome shotgun (WGS) entry which is preliminary data.</text>
</comment>
<name>A0A699K295_TANCI</name>